<dbReference type="PROSITE" id="PS50262">
    <property type="entry name" value="G_PROTEIN_RECEP_F1_2"/>
    <property type="match status" value="1"/>
</dbReference>
<feature type="transmembrane region" description="Helical" evidence="9">
    <location>
        <begin position="144"/>
        <end position="165"/>
    </location>
</feature>
<dbReference type="GeneID" id="577356"/>
<evidence type="ECO:0000313" key="12">
    <source>
        <dbReference type="EnsemblMetazoa" id="NP_001116990"/>
    </source>
</evidence>
<keyword evidence="7" id="KW-0297">G-protein coupled receptor</keyword>
<comment type="subcellular location">
    <subcellularLocation>
        <location evidence="1">Cell membrane</location>
        <topology evidence="1">Multi-pass membrane protein</topology>
    </subcellularLocation>
</comment>
<dbReference type="EMBL" id="EF494730">
    <property type="protein sequence ID" value="ABU55288.1"/>
    <property type="molecule type" value="mRNA"/>
</dbReference>
<reference evidence="13" key="2">
    <citation type="submission" date="2015-02" db="EMBL/GenBank/DDBJ databases">
        <title>Genome sequencing for Strongylocentrotus purpuratus.</title>
        <authorList>
            <person name="Murali S."/>
            <person name="Liu Y."/>
            <person name="Vee V."/>
            <person name="English A."/>
            <person name="Wang M."/>
            <person name="Skinner E."/>
            <person name="Han Y."/>
            <person name="Muzny D.M."/>
            <person name="Worley K.C."/>
            <person name="Gibbs R.A."/>
        </authorList>
    </citation>
    <scope>NUCLEOTIDE SEQUENCE</scope>
</reference>
<dbReference type="OMA" id="LHQDPHE"/>
<dbReference type="GO" id="GO:0032870">
    <property type="term" value="P:cellular response to hormone stimulus"/>
    <property type="evidence" value="ECO:0000318"/>
    <property type="project" value="GO_Central"/>
</dbReference>
<reference evidence="12" key="3">
    <citation type="submission" date="2021-01" db="UniProtKB">
        <authorList>
            <consortium name="EnsemblMetazoa"/>
        </authorList>
    </citation>
    <scope>IDENTIFICATION</scope>
</reference>
<feature type="transmembrane region" description="Helical" evidence="9">
    <location>
        <begin position="297"/>
        <end position="318"/>
    </location>
</feature>
<dbReference type="FunCoup" id="B2BF80">
    <property type="interactions" value="919"/>
</dbReference>
<accession>B2BF80</accession>
<evidence type="ECO:0000256" key="9">
    <source>
        <dbReference type="SAM" id="Phobius"/>
    </source>
</evidence>
<evidence type="ECO:0000256" key="6">
    <source>
        <dbReference type="ARBA" id="ARBA00023170"/>
    </source>
</evidence>
<evidence type="ECO:0000256" key="8">
    <source>
        <dbReference type="SAM" id="MobiDB-lite"/>
    </source>
</evidence>
<dbReference type="RefSeq" id="NP_001116990.1">
    <property type="nucleotide sequence ID" value="NM_001123518.1"/>
</dbReference>
<dbReference type="CTD" id="100270672"/>
<comment type="similarity">
    <text evidence="7">Belongs to the G-protein coupled receptor 1 family.</text>
</comment>
<evidence type="ECO:0000256" key="4">
    <source>
        <dbReference type="ARBA" id="ARBA00022989"/>
    </source>
</evidence>
<evidence type="ECO:0000313" key="13">
    <source>
        <dbReference type="Proteomes" id="UP000007110"/>
    </source>
</evidence>
<keyword evidence="2" id="KW-1003">Cell membrane</keyword>
<gene>
    <name evidence="11" type="primary">gnrhr1</name>
</gene>
<dbReference type="EnsemblMetazoa" id="NM_001123518">
    <property type="protein sequence ID" value="NP_001116990"/>
    <property type="gene ID" value="GeneID_577356"/>
</dbReference>
<dbReference type="InterPro" id="IPR017452">
    <property type="entry name" value="GPCR_Rhodpsn_7TM"/>
</dbReference>
<evidence type="ECO:0000256" key="1">
    <source>
        <dbReference type="ARBA" id="ARBA00004651"/>
    </source>
</evidence>
<protein>
    <submittedName>
        <fullName evidence="11">Gonadotropin-releasing hormone receptor 1</fullName>
    </submittedName>
</protein>
<keyword evidence="3 7" id="KW-0812">Transmembrane</keyword>
<feature type="transmembrane region" description="Helical" evidence="9">
    <location>
        <begin position="234"/>
        <end position="259"/>
    </location>
</feature>
<evidence type="ECO:0000259" key="10">
    <source>
        <dbReference type="PROSITE" id="PS50262"/>
    </source>
</evidence>
<keyword evidence="5 9" id="KW-0472">Membrane</keyword>
<dbReference type="Proteomes" id="UP000007110">
    <property type="component" value="Unassembled WGS sequence"/>
</dbReference>
<evidence type="ECO:0000256" key="3">
    <source>
        <dbReference type="ARBA" id="ARBA00022692"/>
    </source>
</evidence>
<feature type="transmembrane region" description="Helical" evidence="9">
    <location>
        <begin position="69"/>
        <end position="92"/>
    </location>
</feature>
<evidence type="ECO:0000313" key="11">
    <source>
        <dbReference type="EMBL" id="ABU55288.1"/>
    </source>
</evidence>
<dbReference type="PRINTS" id="PR00237">
    <property type="entry name" value="GPCRRHODOPSN"/>
</dbReference>
<keyword evidence="7" id="KW-0807">Transducer</keyword>
<keyword evidence="6 7" id="KW-0675">Receptor</keyword>
<evidence type="ECO:0000256" key="5">
    <source>
        <dbReference type="ARBA" id="ARBA00023136"/>
    </source>
</evidence>
<dbReference type="KEGG" id="spu:577356"/>
<dbReference type="AlphaFoldDB" id="B2BF80"/>
<keyword evidence="13" id="KW-1185">Reference proteome</keyword>
<name>B2BF80_STRPU</name>
<organism evidence="11">
    <name type="scientific">Strongylocentrotus purpuratus</name>
    <name type="common">Purple sea urchin</name>
    <dbReference type="NCBI Taxonomy" id="7668"/>
    <lineage>
        <taxon>Eukaryota</taxon>
        <taxon>Metazoa</taxon>
        <taxon>Echinodermata</taxon>
        <taxon>Eleutherozoa</taxon>
        <taxon>Echinozoa</taxon>
        <taxon>Echinoidea</taxon>
        <taxon>Euechinoidea</taxon>
        <taxon>Echinacea</taxon>
        <taxon>Camarodonta</taxon>
        <taxon>Echinidea</taxon>
        <taxon>Strongylocentrotidae</taxon>
        <taxon>Strongylocentrotus</taxon>
    </lineage>
</organism>
<dbReference type="SUPFAM" id="SSF81321">
    <property type="entry name" value="Family A G protein-coupled receptor-like"/>
    <property type="match status" value="1"/>
</dbReference>
<proteinExistence type="evidence at transcript level"/>
<feature type="region of interest" description="Disordered" evidence="8">
    <location>
        <begin position="1"/>
        <end position="21"/>
    </location>
</feature>
<dbReference type="PANTHER" id="PTHR24241">
    <property type="entry name" value="NEUROPEPTIDE RECEPTOR-RELATED G-PROTEIN COUPLED RECEPTOR"/>
    <property type="match status" value="1"/>
</dbReference>
<dbReference type="Gene3D" id="1.20.1070.10">
    <property type="entry name" value="Rhodopsin 7-helix transmembrane proteins"/>
    <property type="match status" value="1"/>
</dbReference>
<dbReference type="GO" id="GO:0007186">
    <property type="term" value="P:G protein-coupled receptor signaling pathway"/>
    <property type="evidence" value="ECO:0000318"/>
    <property type="project" value="GO_Central"/>
</dbReference>
<evidence type="ECO:0000256" key="2">
    <source>
        <dbReference type="ARBA" id="ARBA00022475"/>
    </source>
</evidence>
<feature type="transmembrane region" description="Helical" evidence="9">
    <location>
        <begin position="186"/>
        <end position="205"/>
    </location>
</feature>
<dbReference type="PANTHER" id="PTHR24241:SF59">
    <property type="entry name" value="ADIPOKINETIC HORMONE RECEPTOR, ISOFORM C"/>
    <property type="match status" value="1"/>
</dbReference>
<sequence>MAVPTSHRDGSEPGMNAEWGKPGGFDGADVVIIAPTMDIGFAYNYSLNDSLDASGNETDFEVPVFTPEYLIRVVTLTSIMVLSGPLNVAVFASLWRERRRKSRINLLIMHLTLADLLITFINIPTDVIWFCTVRWLAGNVMCKLLMFIESSAMYASSFVLIVISLDRFAAIVHPLSVSKADRRCKIMLRVAWSSSVFCSIPQLFVHEVGSPPEDPSFTQCVDYNFANNRPRLWWLYHVFVTLAMYIVPLIAIFGCYVAIVYKICKKSREVTKALKNGNHPGLRRTGLDRLPRARMKALQLTATIVTAFIICWSPYYIVSTWYHFDSGWQSEEKKMLKPEWVIDVLMALGYSNICVDPIIYGLFSTKLWRQLRSCWKKKSLSDSRSPKTMTKRTLSSSHSTVTRATSVRFGVMTSVHSCPHEHPGIEMSHMTQTRVDSVSD</sequence>
<dbReference type="PROSITE" id="PS00237">
    <property type="entry name" value="G_PROTEIN_RECEP_F1_1"/>
    <property type="match status" value="1"/>
</dbReference>
<dbReference type="EnsemblMetazoa" id="XM_030977445">
    <property type="protein sequence ID" value="XP_030833305"/>
    <property type="gene ID" value="LOC115917885"/>
</dbReference>
<dbReference type="OrthoDB" id="6435638at2759"/>
<dbReference type="InterPro" id="IPR000276">
    <property type="entry name" value="GPCR_Rhodpsn"/>
</dbReference>
<dbReference type="InParanoid" id="B2BF80"/>
<feature type="transmembrane region" description="Helical" evidence="9">
    <location>
        <begin position="340"/>
        <end position="363"/>
    </location>
</feature>
<keyword evidence="4 9" id="KW-1133">Transmembrane helix</keyword>
<feature type="compositionally biased region" description="Basic and acidic residues" evidence="8">
    <location>
        <begin position="1"/>
        <end position="11"/>
    </location>
</feature>
<evidence type="ECO:0000256" key="7">
    <source>
        <dbReference type="RuleBase" id="RU000688"/>
    </source>
</evidence>
<dbReference type="Pfam" id="PF00001">
    <property type="entry name" value="7tm_1"/>
    <property type="match status" value="1"/>
</dbReference>
<dbReference type="GO" id="GO:0004930">
    <property type="term" value="F:G protein-coupled receptor activity"/>
    <property type="evidence" value="ECO:0000318"/>
    <property type="project" value="GO_Central"/>
</dbReference>
<feature type="transmembrane region" description="Helical" evidence="9">
    <location>
        <begin position="104"/>
        <end position="124"/>
    </location>
</feature>
<reference evidence="11" key="1">
    <citation type="submission" date="2007-03" db="EMBL/GenBank/DDBJ databases">
        <authorList>
            <person name="Ikemoto T."/>
            <person name="Park M.K."/>
        </authorList>
    </citation>
    <scope>NUCLEOTIDE SEQUENCE</scope>
    <source>
        <tissue evidence="11">Gonad</tissue>
    </source>
</reference>
<feature type="domain" description="G-protein coupled receptors family 1 profile" evidence="10">
    <location>
        <begin position="86"/>
        <end position="360"/>
    </location>
</feature>
<dbReference type="GO" id="GO:0005886">
    <property type="term" value="C:plasma membrane"/>
    <property type="evidence" value="ECO:0000318"/>
    <property type="project" value="GO_Central"/>
</dbReference>